<evidence type="ECO:0000256" key="15">
    <source>
        <dbReference type="ARBA" id="ARBA00023180"/>
    </source>
</evidence>
<reference evidence="19 20" key="1">
    <citation type="submission" date="2024-04" db="EMBL/GenBank/DDBJ databases">
        <title>Tritrichomonas musculus Genome.</title>
        <authorList>
            <person name="Alves-Ferreira E."/>
            <person name="Grigg M."/>
            <person name="Lorenzi H."/>
            <person name="Galac M."/>
        </authorList>
    </citation>
    <scope>NUCLEOTIDE SEQUENCE [LARGE SCALE GENOMIC DNA]</scope>
    <source>
        <strain evidence="19 20">EAF2021</strain>
    </source>
</reference>
<keyword evidence="9" id="KW-0067">ATP-binding</keyword>
<evidence type="ECO:0000256" key="14">
    <source>
        <dbReference type="ARBA" id="ARBA00023170"/>
    </source>
</evidence>
<evidence type="ECO:0000256" key="12">
    <source>
        <dbReference type="ARBA" id="ARBA00023137"/>
    </source>
</evidence>
<name>A0ABR2JPK1_9EUKA</name>
<dbReference type="EMBL" id="JAPFFF010000010">
    <property type="protein sequence ID" value="KAK8880811.1"/>
    <property type="molecule type" value="Genomic_DNA"/>
</dbReference>
<evidence type="ECO:0000313" key="19">
    <source>
        <dbReference type="EMBL" id="KAK8880811.1"/>
    </source>
</evidence>
<evidence type="ECO:0000256" key="16">
    <source>
        <dbReference type="SAM" id="Coils"/>
    </source>
</evidence>
<feature type="region of interest" description="Disordered" evidence="17">
    <location>
        <begin position="522"/>
        <end position="543"/>
    </location>
</feature>
<keyword evidence="14" id="KW-0675">Receptor</keyword>
<evidence type="ECO:0000256" key="10">
    <source>
        <dbReference type="ARBA" id="ARBA00022989"/>
    </source>
</evidence>
<evidence type="ECO:0000256" key="11">
    <source>
        <dbReference type="ARBA" id="ARBA00023136"/>
    </source>
</evidence>
<keyword evidence="5" id="KW-0812">Transmembrane</keyword>
<evidence type="ECO:0000256" key="9">
    <source>
        <dbReference type="ARBA" id="ARBA00022840"/>
    </source>
</evidence>
<evidence type="ECO:0000256" key="6">
    <source>
        <dbReference type="ARBA" id="ARBA00022729"/>
    </source>
</evidence>
<dbReference type="Pfam" id="PF12810">
    <property type="entry name" value="ALK_LTK_GRD"/>
    <property type="match status" value="1"/>
</dbReference>
<keyword evidence="15" id="KW-0325">Glycoprotein</keyword>
<keyword evidence="16" id="KW-0175">Coiled coil</keyword>
<evidence type="ECO:0000256" key="4">
    <source>
        <dbReference type="ARBA" id="ARBA00022679"/>
    </source>
</evidence>
<comment type="subcellular location">
    <subcellularLocation>
        <location evidence="1">Cell membrane</location>
        <topology evidence="1">Single-pass type I membrane protein</topology>
    </subcellularLocation>
</comment>
<organism evidence="19 20">
    <name type="scientific">Tritrichomonas musculus</name>
    <dbReference type="NCBI Taxonomy" id="1915356"/>
    <lineage>
        <taxon>Eukaryota</taxon>
        <taxon>Metamonada</taxon>
        <taxon>Parabasalia</taxon>
        <taxon>Tritrichomonadida</taxon>
        <taxon>Tritrichomonadidae</taxon>
        <taxon>Tritrichomonas</taxon>
    </lineage>
</organism>
<evidence type="ECO:0000256" key="7">
    <source>
        <dbReference type="ARBA" id="ARBA00022741"/>
    </source>
</evidence>
<dbReference type="Proteomes" id="UP001470230">
    <property type="component" value="Unassembled WGS sequence"/>
</dbReference>
<evidence type="ECO:0000256" key="2">
    <source>
        <dbReference type="ARBA" id="ARBA00011902"/>
    </source>
</evidence>
<gene>
    <name evidence="19" type="ORF">M9Y10_003501</name>
</gene>
<feature type="region of interest" description="Disordered" evidence="17">
    <location>
        <begin position="695"/>
        <end position="714"/>
    </location>
</feature>
<proteinExistence type="predicted"/>
<accession>A0ABR2JPK1</accession>
<keyword evidence="6" id="KW-0732">Signal</keyword>
<feature type="domain" description="ALK/LTK-like glycine-rich" evidence="18">
    <location>
        <begin position="466"/>
        <end position="722"/>
    </location>
</feature>
<feature type="compositionally biased region" description="Gly residues" evidence="17">
    <location>
        <begin position="524"/>
        <end position="541"/>
    </location>
</feature>
<evidence type="ECO:0000256" key="8">
    <source>
        <dbReference type="ARBA" id="ARBA00022777"/>
    </source>
</evidence>
<evidence type="ECO:0000259" key="18">
    <source>
        <dbReference type="Pfam" id="PF12810"/>
    </source>
</evidence>
<evidence type="ECO:0000256" key="17">
    <source>
        <dbReference type="SAM" id="MobiDB-lite"/>
    </source>
</evidence>
<keyword evidence="10" id="KW-1133">Transmembrane helix</keyword>
<keyword evidence="3" id="KW-1003">Cell membrane</keyword>
<feature type="coiled-coil region" evidence="16">
    <location>
        <begin position="100"/>
        <end position="127"/>
    </location>
</feature>
<feature type="region of interest" description="Disordered" evidence="17">
    <location>
        <begin position="598"/>
        <end position="621"/>
    </location>
</feature>
<keyword evidence="13" id="KW-1015">Disulfide bond</keyword>
<keyword evidence="4" id="KW-0808">Transferase</keyword>
<keyword evidence="8" id="KW-0418">Kinase</keyword>
<feature type="compositionally biased region" description="Polar residues" evidence="17">
    <location>
        <begin position="695"/>
        <end position="711"/>
    </location>
</feature>
<feature type="coiled-coil region" evidence="16">
    <location>
        <begin position="264"/>
        <end position="351"/>
    </location>
</feature>
<keyword evidence="7" id="KW-0547">Nucleotide-binding</keyword>
<evidence type="ECO:0000256" key="1">
    <source>
        <dbReference type="ARBA" id="ARBA00004251"/>
    </source>
</evidence>
<sequence length="722" mass="81088">MESFDLEIKEKKKTEDFTIIYKGPNMRKNDTTETIKEIKTIKEDFFGKLRYFKPKANEFKQINEIYIHDIYPVDIFEEFIQSIQTFHIKLNPDNFESFYNLSKKYEFEELQEELDQYSKDRPDLKQLITKMTVTNDDQINSQKEEIISKHLDVCLKNEEMIRISLPTLIRILNSPNRILTDHHLLFQFIQKVIDFNQNNSNENLDEKRDYYQLLFNSIDYIELDNDELESLFQNEFFSNIKSMKNFKERISLVIEERKLNVKRITDLESKFSQHEKLHQQEKNDLEDKFSQHEKLHQQEKNDLEVKIKKIEEKLGEMNDKLTKQGEIIDNYRKLEQVIQSQEAKLNKQEEIIQKIQLYVEITAKVESNETVKGEIRIIDYFKKLDKARSRYILNTDNSSTLDEDSYREGKPISNLVETFSFDKPSGIYYLHALVVDNEGHKREAVSQPIKIAKPLTFEYTGKVQSATLGAGRYKLEVWGSEGGKNGTYYRSSGKGGYSVGTINLKEKTTLYVYVGESPKSTAGGWNGGGSGTDSAAGGGGSTDISLRGEDGSTNWNNSNHLYSRIIVAGAGGGSGNDWKDNPICEKYYGGYGGGNEGQSSGYGPSDNGGTQTRAGTNKSYSTNQGFGIGGNYTGNGSSGGGGGWYGGGASNNGGCNTGGAGGSGYVYNSATAKNYPGGCLLSEDFYLIESSTHAGNTSFPSPTGTSNETGHTGNGYAKISFL</sequence>
<dbReference type="EC" id="2.7.10.1" evidence="2"/>
<evidence type="ECO:0000256" key="5">
    <source>
        <dbReference type="ARBA" id="ARBA00022692"/>
    </source>
</evidence>
<keyword evidence="12" id="KW-0829">Tyrosine-protein kinase</keyword>
<comment type="caution">
    <text evidence="19">The sequence shown here is derived from an EMBL/GenBank/DDBJ whole genome shotgun (WGS) entry which is preliminary data.</text>
</comment>
<protein>
    <recommendedName>
        <fullName evidence="2">receptor protein-tyrosine kinase</fullName>
        <ecNumber evidence="2">2.7.10.1</ecNumber>
    </recommendedName>
</protein>
<dbReference type="InterPro" id="IPR055163">
    <property type="entry name" value="ALK/LTK-like_GRD"/>
</dbReference>
<keyword evidence="20" id="KW-1185">Reference proteome</keyword>
<evidence type="ECO:0000256" key="13">
    <source>
        <dbReference type="ARBA" id="ARBA00023157"/>
    </source>
</evidence>
<evidence type="ECO:0000256" key="3">
    <source>
        <dbReference type="ARBA" id="ARBA00022475"/>
    </source>
</evidence>
<evidence type="ECO:0000313" key="20">
    <source>
        <dbReference type="Proteomes" id="UP001470230"/>
    </source>
</evidence>
<keyword evidence="11" id="KW-0472">Membrane</keyword>
<feature type="compositionally biased region" description="Polar residues" evidence="17">
    <location>
        <begin position="607"/>
        <end position="621"/>
    </location>
</feature>